<dbReference type="AlphaFoldDB" id="A0A0R3UD11"/>
<evidence type="ECO:0000313" key="4">
    <source>
        <dbReference type="WBParaSite" id="MCU_013906-RA"/>
    </source>
</evidence>
<proteinExistence type="predicted"/>
<feature type="region of interest" description="Disordered" evidence="1">
    <location>
        <begin position="1"/>
        <end position="72"/>
    </location>
</feature>
<accession>A0A0R3UD11</accession>
<dbReference type="EMBL" id="UXSR01002363">
    <property type="protein sequence ID" value="VDD78807.1"/>
    <property type="molecule type" value="Genomic_DNA"/>
</dbReference>
<sequence length="198" mass="22154">MARGCDASPQTHSKSCGDGTIGNTLDSEQYGEEQIEPPDLSVRPKPPPATTSEAPSAYLYKTPSNTQPNSSDTNANLLFPILLQPLGTHVQTHLTKFHEFAVKVCKQIDSKIHDFAATRDTQHASTFSVQYSIDDCTFESTSIPGTRKRKFRRFSDDQIWELENRYFTNNKISLSEAFNDRQSICGEACRVNSIARFV</sequence>
<name>A0A0R3UD11_MESCO</name>
<keyword evidence="3" id="KW-1185">Reference proteome</keyword>
<evidence type="ECO:0000313" key="2">
    <source>
        <dbReference type="EMBL" id="VDD78807.1"/>
    </source>
</evidence>
<organism evidence="4">
    <name type="scientific">Mesocestoides corti</name>
    <name type="common">Flatworm</name>
    <dbReference type="NCBI Taxonomy" id="53468"/>
    <lineage>
        <taxon>Eukaryota</taxon>
        <taxon>Metazoa</taxon>
        <taxon>Spiralia</taxon>
        <taxon>Lophotrochozoa</taxon>
        <taxon>Platyhelminthes</taxon>
        <taxon>Cestoda</taxon>
        <taxon>Eucestoda</taxon>
        <taxon>Cyclophyllidea</taxon>
        <taxon>Mesocestoididae</taxon>
        <taxon>Mesocestoides</taxon>
    </lineage>
</organism>
<dbReference type="Proteomes" id="UP000267029">
    <property type="component" value="Unassembled WGS sequence"/>
</dbReference>
<reference evidence="2 3" key="1">
    <citation type="submission" date="2018-10" db="EMBL/GenBank/DDBJ databases">
        <authorList>
            <consortium name="Pathogen Informatics"/>
        </authorList>
    </citation>
    <scope>NUCLEOTIDE SEQUENCE [LARGE SCALE GENOMIC DNA]</scope>
</reference>
<protein>
    <submittedName>
        <fullName evidence="4">Homeobox domain-containing protein</fullName>
    </submittedName>
</protein>
<feature type="compositionally biased region" description="Polar residues" evidence="1">
    <location>
        <begin position="62"/>
        <end position="72"/>
    </location>
</feature>
<evidence type="ECO:0000313" key="3">
    <source>
        <dbReference type="Proteomes" id="UP000267029"/>
    </source>
</evidence>
<reference evidence="4" key="2">
    <citation type="submission" date="2019-11" db="UniProtKB">
        <authorList>
            <consortium name="WormBaseParasite"/>
        </authorList>
    </citation>
    <scope>IDENTIFICATION</scope>
</reference>
<dbReference type="WBParaSite" id="MCU_013906-RA">
    <property type="protein sequence ID" value="MCU_013906-RA"/>
    <property type="gene ID" value="MCU_013906"/>
</dbReference>
<gene>
    <name evidence="2" type="ORF">MCOS_LOCUS4810</name>
</gene>
<evidence type="ECO:0000256" key="1">
    <source>
        <dbReference type="SAM" id="MobiDB-lite"/>
    </source>
</evidence>